<dbReference type="InParanoid" id="B8C473"/>
<evidence type="ECO:0000256" key="1">
    <source>
        <dbReference type="PROSITE-ProRule" id="PRU00781"/>
    </source>
</evidence>
<dbReference type="EMBL" id="CM000643">
    <property type="protein sequence ID" value="EED91671.1"/>
    <property type="molecule type" value="Genomic_DNA"/>
</dbReference>
<dbReference type="GO" id="GO:0016308">
    <property type="term" value="F:1-phosphatidylinositol-4-phosphate 5-kinase activity"/>
    <property type="evidence" value="ECO:0000318"/>
    <property type="project" value="GO_Central"/>
</dbReference>
<evidence type="ECO:0000313" key="3">
    <source>
        <dbReference type="EMBL" id="EED91671.1"/>
    </source>
</evidence>
<reference evidence="3 4" key="1">
    <citation type="journal article" date="2004" name="Science">
        <title>The genome of the diatom Thalassiosira pseudonana: ecology, evolution, and metabolism.</title>
        <authorList>
            <person name="Armbrust E.V."/>
            <person name="Berges J.A."/>
            <person name="Bowler C."/>
            <person name="Green B.R."/>
            <person name="Martinez D."/>
            <person name="Putnam N.H."/>
            <person name="Zhou S."/>
            <person name="Allen A.E."/>
            <person name="Apt K.E."/>
            <person name="Bechner M."/>
            <person name="Brzezinski M.A."/>
            <person name="Chaal B.K."/>
            <person name="Chiovitti A."/>
            <person name="Davis A.K."/>
            <person name="Demarest M.S."/>
            <person name="Detter J.C."/>
            <person name="Glavina T."/>
            <person name="Goodstein D."/>
            <person name="Hadi M.Z."/>
            <person name="Hellsten U."/>
            <person name="Hildebrand M."/>
            <person name="Jenkins B.D."/>
            <person name="Jurka J."/>
            <person name="Kapitonov V.V."/>
            <person name="Kroger N."/>
            <person name="Lau W.W."/>
            <person name="Lane T.W."/>
            <person name="Larimer F.W."/>
            <person name="Lippmeier J.C."/>
            <person name="Lucas S."/>
            <person name="Medina M."/>
            <person name="Montsant A."/>
            <person name="Obornik M."/>
            <person name="Parker M.S."/>
            <person name="Palenik B."/>
            <person name="Pazour G.J."/>
            <person name="Richardson P.M."/>
            <person name="Rynearson T.A."/>
            <person name="Saito M.A."/>
            <person name="Schwartz D.C."/>
            <person name="Thamatrakoln K."/>
            <person name="Valentin K."/>
            <person name="Vardi A."/>
            <person name="Wilkerson F.P."/>
            <person name="Rokhsar D.S."/>
        </authorList>
    </citation>
    <scope>NUCLEOTIDE SEQUENCE [LARGE SCALE GENOMIC DNA]</scope>
    <source>
        <strain evidence="3 4">CCMP1335</strain>
    </source>
</reference>
<accession>B8C473</accession>
<keyword evidence="1" id="KW-0418">Kinase</keyword>
<dbReference type="HOGENOM" id="CLU_1291975_0_0_1"/>
<sequence>RRRQQEEDKKLRTYVKGKVIDGQHELYTMSIAVMLGMRTSIGRTNMQMAETSHNDRRWLDPNDTMAVEKYVFPPRGSEITPPHQLNHTFKFKDYSPLAFAYLRRMFGVNEYEFLLSVCGNANYIEFQSNAKSGQFFFYSKDGKYMIKTMTNTESKFLRRIMPHYFRHCAMNPNTLVTKFLGMYRLKLCHLRRNVKFVVMKSVYDTDKHLHQLYD</sequence>
<dbReference type="InterPro" id="IPR027484">
    <property type="entry name" value="PInositol-4-P-5-kinase_N"/>
</dbReference>
<protein>
    <recommendedName>
        <fullName evidence="2">PIPK domain-containing protein</fullName>
    </recommendedName>
</protein>
<feature type="non-terminal residue" evidence="3">
    <location>
        <position position="1"/>
    </location>
</feature>
<name>B8C473_THAPS</name>
<keyword evidence="1" id="KW-0808">Transferase</keyword>
<dbReference type="STRING" id="35128.B8C473"/>
<dbReference type="PANTHER" id="PTHR23086">
    <property type="entry name" value="PHOSPHATIDYLINOSITOL-4-PHOSPHATE 5-KINASE"/>
    <property type="match status" value="1"/>
</dbReference>
<dbReference type="Pfam" id="PF01504">
    <property type="entry name" value="PIP5K"/>
    <property type="match status" value="1"/>
</dbReference>
<feature type="domain" description="PIPK" evidence="2">
    <location>
        <begin position="29"/>
        <end position="214"/>
    </location>
</feature>
<dbReference type="PANTHER" id="PTHR23086:SF8">
    <property type="entry name" value="PHOSPHATIDYLINOSITOL 5-PHOSPHATE 4-KINASE, ISOFORM A"/>
    <property type="match status" value="1"/>
</dbReference>
<reference evidence="3 4" key="2">
    <citation type="journal article" date="2008" name="Nature">
        <title>The Phaeodactylum genome reveals the evolutionary history of diatom genomes.</title>
        <authorList>
            <person name="Bowler C."/>
            <person name="Allen A.E."/>
            <person name="Badger J.H."/>
            <person name="Grimwood J."/>
            <person name="Jabbari K."/>
            <person name="Kuo A."/>
            <person name="Maheswari U."/>
            <person name="Martens C."/>
            <person name="Maumus F."/>
            <person name="Otillar R.P."/>
            <person name="Rayko E."/>
            <person name="Salamov A."/>
            <person name="Vandepoele K."/>
            <person name="Beszteri B."/>
            <person name="Gruber A."/>
            <person name="Heijde M."/>
            <person name="Katinka M."/>
            <person name="Mock T."/>
            <person name="Valentin K."/>
            <person name="Verret F."/>
            <person name="Berges J.A."/>
            <person name="Brownlee C."/>
            <person name="Cadoret J.P."/>
            <person name="Chiovitti A."/>
            <person name="Choi C.J."/>
            <person name="Coesel S."/>
            <person name="De Martino A."/>
            <person name="Detter J.C."/>
            <person name="Durkin C."/>
            <person name="Falciatore A."/>
            <person name="Fournet J."/>
            <person name="Haruta M."/>
            <person name="Huysman M.J."/>
            <person name="Jenkins B.D."/>
            <person name="Jiroutova K."/>
            <person name="Jorgensen R.E."/>
            <person name="Joubert Y."/>
            <person name="Kaplan A."/>
            <person name="Kroger N."/>
            <person name="Kroth P.G."/>
            <person name="La Roche J."/>
            <person name="Lindquist E."/>
            <person name="Lommer M."/>
            <person name="Martin-Jezequel V."/>
            <person name="Lopez P.J."/>
            <person name="Lucas S."/>
            <person name="Mangogna M."/>
            <person name="McGinnis K."/>
            <person name="Medlin L.K."/>
            <person name="Montsant A."/>
            <person name="Oudot-Le Secq M.P."/>
            <person name="Napoli C."/>
            <person name="Obornik M."/>
            <person name="Parker M.S."/>
            <person name="Petit J.L."/>
            <person name="Porcel B.M."/>
            <person name="Poulsen N."/>
            <person name="Robison M."/>
            <person name="Rychlewski L."/>
            <person name="Rynearson T.A."/>
            <person name="Schmutz J."/>
            <person name="Shapiro H."/>
            <person name="Siaut M."/>
            <person name="Stanley M."/>
            <person name="Sussman M.R."/>
            <person name="Taylor A.R."/>
            <person name="Vardi A."/>
            <person name="von Dassow P."/>
            <person name="Vyverman W."/>
            <person name="Willis A."/>
            <person name="Wyrwicz L.S."/>
            <person name="Rokhsar D.S."/>
            <person name="Weissenbach J."/>
            <person name="Armbrust E.V."/>
            <person name="Green B.R."/>
            <person name="Van de Peer Y."/>
            <person name="Grigoriev I.V."/>
        </authorList>
    </citation>
    <scope>NUCLEOTIDE SEQUENCE [LARGE SCALE GENOMIC DNA]</scope>
    <source>
        <strain evidence="3 4">CCMP1335</strain>
    </source>
</reference>
<keyword evidence="1" id="KW-0067">ATP-binding</keyword>
<dbReference type="Proteomes" id="UP000001449">
    <property type="component" value="Chromosome 6"/>
</dbReference>
<organism evidence="3 4">
    <name type="scientific">Thalassiosira pseudonana</name>
    <name type="common">Marine diatom</name>
    <name type="synonym">Cyclotella nana</name>
    <dbReference type="NCBI Taxonomy" id="35128"/>
    <lineage>
        <taxon>Eukaryota</taxon>
        <taxon>Sar</taxon>
        <taxon>Stramenopiles</taxon>
        <taxon>Ochrophyta</taxon>
        <taxon>Bacillariophyta</taxon>
        <taxon>Coscinodiscophyceae</taxon>
        <taxon>Thalassiosirophycidae</taxon>
        <taxon>Thalassiosirales</taxon>
        <taxon>Thalassiosiraceae</taxon>
        <taxon>Thalassiosira</taxon>
    </lineage>
</organism>
<dbReference type="SUPFAM" id="SSF56104">
    <property type="entry name" value="SAICAR synthase-like"/>
    <property type="match status" value="1"/>
</dbReference>
<dbReference type="GO" id="GO:0046854">
    <property type="term" value="P:phosphatidylinositol phosphate biosynthetic process"/>
    <property type="evidence" value="ECO:0000318"/>
    <property type="project" value="GO_Central"/>
</dbReference>
<dbReference type="GeneID" id="7442743"/>
<proteinExistence type="predicted"/>
<gene>
    <name evidence="3" type="ORF">THAPSDRAFT_18434</name>
</gene>
<dbReference type="Gene3D" id="3.30.800.10">
    <property type="entry name" value="Phosphatidylinositol Phosphate Kinase II Beta"/>
    <property type="match status" value="1"/>
</dbReference>
<dbReference type="GO" id="GO:0005524">
    <property type="term" value="F:ATP binding"/>
    <property type="evidence" value="ECO:0007669"/>
    <property type="project" value="UniProtKB-UniRule"/>
</dbReference>
<dbReference type="PaxDb" id="35128-Thaps18434"/>
<evidence type="ECO:0000313" key="4">
    <source>
        <dbReference type="Proteomes" id="UP000001449"/>
    </source>
</evidence>
<dbReference type="OMA" id="FRTEDIF"/>
<dbReference type="KEGG" id="tps:THAPSDRAFT_18434"/>
<dbReference type="CDD" id="cd00139">
    <property type="entry name" value="PIPKc"/>
    <property type="match status" value="1"/>
</dbReference>
<dbReference type="SMART" id="SM00330">
    <property type="entry name" value="PIPKc"/>
    <property type="match status" value="1"/>
</dbReference>
<keyword evidence="4" id="KW-1185">Reference proteome</keyword>
<dbReference type="eggNOG" id="KOG0229">
    <property type="taxonomic scope" value="Eukaryota"/>
</dbReference>
<dbReference type="InterPro" id="IPR023610">
    <property type="entry name" value="PInositol-4/5-P-5/4-kinase"/>
</dbReference>
<dbReference type="InterPro" id="IPR002498">
    <property type="entry name" value="PInositol-4-P-4/5-kinase_core"/>
</dbReference>
<keyword evidence="1" id="KW-0547">Nucleotide-binding</keyword>
<dbReference type="PROSITE" id="PS51455">
    <property type="entry name" value="PIPK"/>
    <property type="match status" value="1"/>
</dbReference>
<dbReference type="RefSeq" id="XP_002291564.1">
    <property type="nucleotide sequence ID" value="XM_002291528.1"/>
</dbReference>
<feature type="non-terminal residue" evidence="3">
    <location>
        <position position="214"/>
    </location>
</feature>
<dbReference type="AlphaFoldDB" id="B8C473"/>
<evidence type="ECO:0000259" key="2">
    <source>
        <dbReference type="PROSITE" id="PS51455"/>
    </source>
</evidence>
<dbReference type="GO" id="GO:0005886">
    <property type="term" value="C:plasma membrane"/>
    <property type="evidence" value="ECO:0000318"/>
    <property type="project" value="GO_Central"/>
</dbReference>